<dbReference type="InterPro" id="IPR051309">
    <property type="entry name" value="ABCF_ATPase"/>
</dbReference>
<dbReference type="InterPro" id="IPR003593">
    <property type="entry name" value="AAA+_ATPase"/>
</dbReference>
<dbReference type="GO" id="GO:0005524">
    <property type="term" value="F:ATP binding"/>
    <property type="evidence" value="ECO:0007669"/>
    <property type="project" value="UniProtKB-KW"/>
</dbReference>
<reference evidence="6 7" key="1">
    <citation type="journal article" date="2015" name="Nature">
        <title>rRNA introns, odd ribosomes, and small enigmatic genomes across a large radiation of phyla.</title>
        <authorList>
            <person name="Brown C.T."/>
            <person name="Hug L.A."/>
            <person name="Thomas B.C."/>
            <person name="Sharon I."/>
            <person name="Castelle C.J."/>
            <person name="Singh A."/>
            <person name="Wilkins M.J."/>
            <person name="Williams K.H."/>
            <person name="Banfield J.F."/>
        </authorList>
    </citation>
    <scope>NUCLEOTIDE SEQUENCE [LARGE SCALE GENOMIC DNA]</scope>
</reference>
<dbReference type="Pfam" id="PF12848">
    <property type="entry name" value="ABC_tran_Xtn"/>
    <property type="match status" value="1"/>
</dbReference>
<name>A0A0G0KKT9_9BACT</name>
<dbReference type="InterPro" id="IPR027417">
    <property type="entry name" value="P-loop_NTPase"/>
</dbReference>
<evidence type="ECO:0000313" key="6">
    <source>
        <dbReference type="EMBL" id="KKQ41201.1"/>
    </source>
</evidence>
<dbReference type="CDD" id="cd03221">
    <property type="entry name" value="ABCF_EF-3"/>
    <property type="match status" value="2"/>
</dbReference>
<accession>A0A0G0KKT9</accession>
<protein>
    <submittedName>
        <fullName evidence="6">ABC transporter-related protein</fullName>
    </submittedName>
</protein>
<dbReference type="InterPro" id="IPR017871">
    <property type="entry name" value="ABC_transporter-like_CS"/>
</dbReference>
<dbReference type="GO" id="GO:0016887">
    <property type="term" value="F:ATP hydrolysis activity"/>
    <property type="evidence" value="ECO:0007669"/>
    <property type="project" value="InterPro"/>
</dbReference>
<evidence type="ECO:0000259" key="5">
    <source>
        <dbReference type="PROSITE" id="PS50893"/>
    </source>
</evidence>
<sequence>MITIRNIYKSFSSQSLFEGASLQINEGERFALVGPNGSGKSTLFKMMLREEEVDDGEIQFKKGVVVGSLPQENAPTSERTVVDETLDGVEDYDGRIESEAKAILMGLGFKVTDFTRKVNTLSGGWSMRVAMAKLLVKKPDLLLLDEPTNHLDLDSLLWLQEYLESYQGAIFVMNFLAQRQSEKDKVYSAWRQQQDDIAQMEDFIARNRARVSTASRVQSMIKRLDKLERIELIAETKAVKIRFPQPSRTGTKVLELRNISKVYNVPGHEPIKVYEGFDFELLRGQKMAFVGHNGAGKSTLLKLLAGVIEPDSGERVLGLNVKTGYFSQHREGILDPRKTVLQEAMDNDRMNPELVVRTVLGSFLFPGDNVHKKTSVLSGGEKSRLMLVKLLMDPPNVILMDEPTTHLDMASVDALVAALKEFEGTLCFISHDIYFINALADSVVHIEQGKTTVYPGNYDYFRYRQDQIQAENAGAKKKAAPAPAPKADSADYEEKKRQEAEARKKTRRAETLKKDIAYARKTVETLAAKMSAPEIHADYSQVKELGDKITALEAKIAAHTEELKALEAGEGAVSQ</sequence>
<dbReference type="EMBL" id="LBTN01000004">
    <property type="protein sequence ID" value="KKQ41201.1"/>
    <property type="molecule type" value="Genomic_DNA"/>
</dbReference>
<dbReference type="PROSITE" id="PS50893">
    <property type="entry name" value="ABC_TRANSPORTER_2"/>
    <property type="match status" value="2"/>
</dbReference>
<dbReference type="AlphaFoldDB" id="A0A0G0KKT9"/>
<keyword evidence="3" id="KW-0175">Coiled coil</keyword>
<comment type="caution">
    <text evidence="6">The sequence shown here is derived from an EMBL/GenBank/DDBJ whole genome shotgun (WGS) entry which is preliminary data.</text>
</comment>
<dbReference type="STRING" id="1619036.US58_C0004G0038"/>
<dbReference type="SUPFAM" id="SSF52540">
    <property type="entry name" value="P-loop containing nucleoside triphosphate hydrolases"/>
    <property type="match status" value="2"/>
</dbReference>
<keyword evidence="1" id="KW-0547">Nucleotide-binding</keyword>
<dbReference type="InterPro" id="IPR032781">
    <property type="entry name" value="ABC_tran_Xtn"/>
</dbReference>
<dbReference type="Gene3D" id="3.40.50.300">
    <property type="entry name" value="P-loop containing nucleotide triphosphate hydrolases"/>
    <property type="match status" value="2"/>
</dbReference>
<gene>
    <name evidence="6" type="ORF">US58_C0004G0038</name>
</gene>
<evidence type="ECO:0000256" key="3">
    <source>
        <dbReference type="SAM" id="Coils"/>
    </source>
</evidence>
<dbReference type="SMART" id="SM00382">
    <property type="entry name" value="AAA"/>
    <property type="match status" value="2"/>
</dbReference>
<proteinExistence type="predicted"/>
<feature type="domain" description="ABC transporter" evidence="5">
    <location>
        <begin position="2"/>
        <end position="233"/>
    </location>
</feature>
<dbReference type="PROSITE" id="PS00211">
    <property type="entry name" value="ABC_TRANSPORTER_1"/>
    <property type="match status" value="2"/>
</dbReference>
<feature type="compositionally biased region" description="Basic and acidic residues" evidence="4">
    <location>
        <begin position="488"/>
        <end position="508"/>
    </location>
</feature>
<dbReference type="Proteomes" id="UP000034333">
    <property type="component" value="Unassembled WGS sequence"/>
</dbReference>
<dbReference type="Pfam" id="PF00005">
    <property type="entry name" value="ABC_tran"/>
    <property type="match status" value="2"/>
</dbReference>
<feature type="domain" description="ABC transporter" evidence="5">
    <location>
        <begin position="254"/>
        <end position="473"/>
    </location>
</feature>
<feature type="coiled-coil region" evidence="3">
    <location>
        <begin position="542"/>
        <end position="569"/>
    </location>
</feature>
<dbReference type="PANTHER" id="PTHR42855:SF2">
    <property type="entry name" value="DRUG RESISTANCE ABC TRANSPORTER,ATP-BINDING PROTEIN"/>
    <property type="match status" value="1"/>
</dbReference>
<evidence type="ECO:0000313" key="7">
    <source>
        <dbReference type="Proteomes" id="UP000034333"/>
    </source>
</evidence>
<organism evidence="6 7">
    <name type="scientific">Candidatus Magasanikbacteria bacterium GW2011_GWA2_37_8</name>
    <dbReference type="NCBI Taxonomy" id="1619036"/>
    <lineage>
        <taxon>Bacteria</taxon>
        <taxon>Candidatus Magasanikiibacteriota</taxon>
    </lineage>
</organism>
<evidence type="ECO:0000256" key="4">
    <source>
        <dbReference type="SAM" id="MobiDB-lite"/>
    </source>
</evidence>
<evidence type="ECO:0000256" key="1">
    <source>
        <dbReference type="ARBA" id="ARBA00022741"/>
    </source>
</evidence>
<dbReference type="PANTHER" id="PTHR42855">
    <property type="entry name" value="ABC TRANSPORTER ATP-BINDING SUBUNIT"/>
    <property type="match status" value="1"/>
</dbReference>
<feature type="region of interest" description="Disordered" evidence="4">
    <location>
        <begin position="472"/>
        <end position="508"/>
    </location>
</feature>
<dbReference type="InterPro" id="IPR003439">
    <property type="entry name" value="ABC_transporter-like_ATP-bd"/>
</dbReference>
<evidence type="ECO:0000256" key="2">
    <source>
        <dbReference type="ARBA" id="ARBA00022840"/>
    </source>
</evidence>
<keyword evidence="2" id="KW-0067">ATP-binding</keyword>